<keyword evidence="4" id="KW-1185">Reference proteome</keyword>
<dbReference type="AlphaFoldDB" id="A0A5S3XLR4"/>
<dbReference type="PANTHER" id="PTHR33657:SF6">
    <property type="entry name" value="SECRETED PROTEIN"/>
    <property type="match status" value="1"/>
</dbReference>
<evidence type="ECO:0000313" key="2">
    <source>
        <dbReference type="EMBL" id="TMP40581.1"/>
    </source>
</evidence>
<gene>
    <name evidence="3" type="ORF">CWB96_18965</name>
    <name evidence="2" type="ORF">CWB97_18010</name>
</gene>
<reference evidence="4 5" key="2">
    <citation type="submission" date="2019-06" db="EMBL/GenBank/DDBJ databases">
        <title>Co-occurence of chitin degradation, pigmentation and bioactivity in marine Pseudoalteromonas.</title>
        <authorList>
            <person name="Sonnenschein E.C."/>
            <person name="Bech P.K."/>
        </authorList>
    </citation>
    <scope>NUCLEOTIDE SEQUENCE [LARGE SCALE GENOMIC DNA]</scope>
    <source>
        <strain evidence="5">S2231</strain>
        <strain evidence="4">S2233</strain>
    </source>
</reference>
<dbReference type="RefSeq" id="WP_138598062.1">
    <property type="nucleotide sequence ID" value="NZ_PNCK01000075.1"/>
</dbReference>
<feature type="chain" id="PRO_5024314664" evidence="1">
    <location>
        <begin position="26"/>
        <end position="264"/>
    </location>
</feature>
<proteinExistence type="predicted"/>
<dbReference type="InterPro" id="IPR008701">
    <property type="entry name" value="NPP1"/>
</dbReference>
<dbReference type="Proteomes" id="UP000307706">
    <property type="component" value="Unassembled WGS sequence"/>
</dbReference>
<sequence>MTTRYKLPIFLCTTSLVTFSQTSLANDFVALDQALPANFIINNTEPVFDFDGDGCLPSAGVSRQGRQNSGQSTSGNLGAQCRDDRFLESSNTFHRYACHTNGDGQFCGHFYALYFKKDQIFPYFGGGHRHDWEYAAIWTHDGVVTHGSASAHGDLITKSATELPFYNGHLKVVYHKDGLLTHAFRFAKSNEYAENAYNRFITPVIVSWYEMQGDDVDNNILREKLNRYNYGSATLPIKDSRFLINLNKFKPHTYPVFLTTDITR</sequence>
<dbReference type="PANTHER" id="PTHR33657">
    <property type="entry name" value="DOMAIN PROTEIN, PUTATIVE (AFU_ORTHOLOGUE AFUA_5G00600)-RELATED"/>
    <property type="match status" value="1"/>
</dbReference>
<feature type="signal peptide" evidence="1">
    <location>
        <begin position="1"/>
        <end position="25"/>
    </location>
</feature>
<accession>A0A5S3XLR4</accession>
<evidence type="ECO:0000313" key="3">
    <source>
        <dbReference type="EMBL" id="TMP54670.1"/>
    </source>
</evidence>
<dbReference type="Pfam" id="PF05630">
    <property type="entry name" value="NPP1"/>
    <property type="match status" value="1"/>
</dbReference>
<evidence type="ECO:0000313" key="5">
    <source>
        <dbReference type="Proteomes" id="UP000307706"/>
    </source>
</evidence>
<dbReference type="EMBL" id="PNCK01000075">
    <property type="protein sequence ID" value="TMP40581.1"/>
    <property type="molecule type" value="Genomic_DNA"/>
</dbReference>
<name>A0A5S3XLR4_9GAMM</name>
<dbReference type="PIRSF" id="PIRSF029958">
    <property type="entry name" value="Necrosis-inducing_protein"/>
    <property type="match status" value="1"/>
</dbReference>
<protein>
    <submittedName>
        <fullName evidence="3">Sugar-binding protein</fullName>
    </submittedName>
</protein>
<dbReference type="EMBL" id="PNCL01000117">
    <property type="protein sequence ID" value="TMP54670.1"/>
    <property type="molecule type" value="Genomic_DNA"/>
</dbReference>
<keyword evidence="1" id="KW-0732">Signal</keyword>
<organism evidence="3 5">
    <name type="scientific">Pseudoalteromonas citrea</name>
    <dbReference type="NCBI Taxonomy" id="43655"/>
    <lineage>
        <taxon>Bacteria</taxon>
        <taxon>Pseudomonadati</taxon>
        <taxon>Pseudomonadota</taxon>
        <taxon>Gammaproteobacteria</taxon>
        <taxon>Alteromonadales</taxon>
        <taxon>Pseudoalteromonadaceae</taxon>
        <taxon>Pseudoalteromonas</taxon>
    </lineage>
</organism>
<comment type="caution">
    <text evidence="3">The sequence shown here is derived from an EMBL/GenBank/DDBJ whole genome shotgun (WGS) entry which is preliminary data.</text>
</comment>
<dbReference type="Proteomes" id="UP000305730">
    <property type="component" value="Unassembled WGS sequence"/>
</dbReference>
<evidence type="ECO:0000313" key="4">
    <source>
        <dbReference type="Proteomes" id="UP000305730"/>
    </source>
</evidence>
<reference evidence="3" key="3">
    <citation type="submission" date="2019-09" db="EMBL/GenBank/DDBJ databases">
        <title>Co-occurence of chitin degradation, pigmentation and bioactivity in marine Pseudoalteromonas.</title>
        <authorList>
            <person name="Sonnenschein E.C."/>
            <person name="Bech P.K."/>
        </authorList>
    </citation>
    <scope>NUCLEOTIDE SEQUENCE</scope>
    <source>
        <strain evidence="3">S2231</strain>
        <strain evidence="2">S2233</strain>
    </source>
</reference>
<dbReference type="OrthoDB" id="4274514at2"/>
<reference evidence="4 5" key="1">
    <citation type="submission" date="2017-12" db="EMBL/GenBank/DDBJ databases">
        <authorList>
            <person name="Paulsen S."/>
            <person name="Gram L.K."/>
        </authorList>
    </citation>
    <scope>NUCLEOTIDE SEQUENCE [LARGE SCALE GENOMIC DNA]</scope>
    <source>
        <strain evidence="3 5">S2231</strain>
        <strain evidence="2 4">S2233</strain>
    </source>
</reference>
<evidence type="ECO:0000256" key="1">
    <source>
        <dbReference type="SAM" id="SignalP"/>
    </source>
</evidence>